<sequence>LLILLLVPLASADLLKHHLEHLVDYSVNPCSDFYAHVCRRNTPDGEFIKGQLRTLFEGISEEFRENATQNNEILRDIEKMMNAGDDCIKDVQYEALARERCGDNLECYRANREYFLKKFAMLDNTWKQMVN</sequence>
<feature type="non-terminal residue" evidence="1">
    <location>
        <position position="1"/>
    </location>
</feature>
<accession>A0AAN5IG34</accession>
<dbReference type="AlphaFoldDB" id="A0AAN5IG34"/>
<dbReference type="SUPFAM" id="SSF55486">
    <property type="entry name" value="Metalloproteases ('zincins'), catalytic domain"/>
    <property type="match status" value="1"/>
</dbReference>
<evidence type="ECO:0000313" key="2">
    <source>
        <dbReference type="Proteomes" id="UP001328107"/>
    </source>
</evidence>
<evidence type="ECO:0000313" key="1">
    <source>
        <dbReference type="EMBL" id="GMR63045.1"/>
    </source>
</evidence>
<dbReference type="EMBL" id="BTRK01000006">
    <property type="protein sequence ID" value="GMR63045.1"/>
    <property type="molecule type" value="Genomic_DNA"/>
</dbReference>
<dbReference type="Proteomes" id="UP001328107">
    <property type="component" value="Unassembled WGS sequence"/>
</dbReference>
<organism evidence="1 2">
    <name type="scientific">Pristionchus mayeri</name>
    <dbReference type="NCBI Taxonomy" id="1317129"/>
    <lineage>
        <taxon>Eukaryota</taxon>
        <taxon>Metazoa</taxon>
        <taxon>Ecdysozoa</taxon>
        <taxon>Nematoda</taxon>
        <taxon>Chromadorea</taxon>
        <taxon>Rhabditida</taxon>
        <taxon>Rhabditina</taxon>
        <taxon>Diplogasteromorpha</taxon>
        <taxon>Diplogasteroidea</taxon>
        <taxon>Neodiplogasteridae</taxon>
        <taxon>Pristionchus</taxon>
    </lineage>
</organism>
<reference evidence="2" key="1">
    <citation type="submission" date="2022-10" db="EMBL/GenBank/DDBJ databases">
        <title>Genome assembly of Pristionchus species.</title>
        <authorList>
            <person name="Yoshida K."/>
            <person name="Sommer R.J."/>
        </authorList>
    </citation>
    <scope>NUCLEOTIDE SEQUENCE [LARGE SCALE GENOMIC DNA]</scope>
    <source>
        <strain evidence="2">RS5460</strain>
    </source>
</reference>
<proteinExistence type="predicted"/>
<keyword evidence="2" id="KW-1185">Reference proteome</keyword>
<comment type="caution">
    <text evidence="1">The sequence shown here is derived from an EMBL/GenBank/DDBJ whole genome shotgun (WGS) entry which is preliminary data.</text>
</comment>
<protein>
    <submittedName>
        <fullName evidence="1">Uncharacterized protein</fullName>
    </submittedName>
</protein>
<gene>
    <name evidence="1" type="ORF">PMAYCL1PPCAC_33240</name>
</gene>
<name>A0AAN5IG34_9BILA</name>